<comment type="caution">
    <text evidence="1">The sequence shown here is derived from an EMBL/GenBank/DDBJ whole genome shotgun (WGS) entry which is preliminary data.</text>
</comment>
<protein>
    <submittedName>
        <fullName evidence="1">Uncharacterized protein</fullName>
    </submittedName>
</protein>
<dbReference type="AlphaFoldDB" id="A0A8T0RWL0"/>
<name>A0A8T0RWL0_PANVG</name>
<dbReference type="Proteomes" id="UP000823388">
    <property type="component" value="Chromosome 5N"/>
</dbReference>
<keyword evidence="2" id="KW-1185">Reference proteome</keyword>
<proteinExistence type="predicted"/>
<evidence type="ECO:0000313" key="2">
    <source>
        <dbReference type="Proteomes" id="UP000823388"/>
    </source>
</evidence>
<evidence type="ECO:0000313" key="1">
    <source>
        <dbReference type="EMBL" id="KAG2590327.1"/>
    </source>
</evidence>
<accession>A0A8T0RWL0</accession>
<reference evidence="1" key="1">
    <citation type="submission" date="2020-05" db="EMBL/GenBank/DDBJ databases">
        <title>WGS assembly of Panicum virgatum.</title>
        <authorList>
            <person name="Lovell J.T."/>
            <person name="Jenkins J."/>
            <person name="Shu S."/>
            <person name="Juenger T.E."/>
            <person name="Schmutz J."/>
        </authorList>
    </citation>
    <scope>NUCLEOTIDE SEQUENCE</scope>
    <source>
        <strain evidence="1">AP13</strain>
    </source>
</reference>
<dbReference type="EMBL" id="CM029046">
    <property type="protein sequence ID" value="KAG2590327.1"/>
    <property type="molecule type" value="Genomic_DNA"/>
</dbReference>
<organism evidence="1 2">
    <name type="scientific">Panicum virgatum</name>
    <name type="common">Blackwell switchgrass</name>
    <dbReference type="NCBI Taxonomy" id="38727"/>
    <lineage>
        <taxon>Eukaryota</taxon>
        <taxon>Viridiplantae</taxon>
        <taxon>Streptophyta</taxon>
        <taxon>Embryophyta</taxon>
        <taxon>Tracheophyta</taxon>
        <taxon>Spermatophyta</taxon>
        <taxon>Magnoliopsida</taxon>
        <taxon>Liliopsida</taxon>
        <taxon>Poales</taxon>
        <taxon>Poaceae</taxon>
        <taxon>PACMAD clade</taxon>
        <taxon>Panicoideae</taxon>
        <taxon>Panicodae</taxon>
        <taxon>Paniceae</taxon>
        <taxon>Panicinae</taxon>
        <taxon>Panicum</taxon>
        <taxon>Panicum sect. Hiantes</taxon>
    </lineage>
</organism>
<sequence>MEMEEPTPRFFSDIFPENHADLSWVLDGMNPNSSYRLAVRVGAARVDLLNGEEQGEHTVIMSFCLSKMLI</sequence>
<gene>
    <name evidence="1" type="ORF">PVAP13_5NG275480</name>
</gene>